<dbReference type="Proteomes" id="UP000221165">
    <property type="component" value="Unassembled WGS sequence"/>
</dbReference>
<dbReference type="AlphaFoldDB" id="A0A2C6KYD9"/>
<dbReference type="GeneID" id="94428615"/>
<keyword evidence="2" id="KW-1185">Reference proteome</keyword>
<reference evidence="1 2" key="1">
    <citation type="journal article" date="2017" name="Int. J. Parasitol.">
        <title>The genome of the protozoan parasite Cystoisospora suis and a reverse vaccinology approach to identify vaccine candidates.</title>
        <authorList>
            <person name="Palmieri N."/>
            <person name="Shrestha A."/>
            <person name="Ruttkowski B."/>
            <person name="Beck T."/>
            <person name="Vogl C."/>
            <person name="Tomley F."/>
            <person name="Blake D.P."/>
            <person name="Joachim A."/>
        </authorList>
    </citation>
    <scope>NUCLEOTIDE SEQUENCE [LARGE SCALE GENOMIC DNA]</scope>
    <source>
        <strain evidence="1 2">Wien I</strain>
    </source>
</reference>
<evidence type="ECO:0000313" key="2">
    <source>
        <dbReference type="Proteomes" id="UP000221165"/>
    </source>
</evidence>
<protein>
    <submittedName>
        <fullName evidence="1">Uncharacterized protein</fullName>
    </submittedName>
</protein>
<name>A0A2C6KYD9_9APIC</name>
<dbReference type="EMBL" id="MIGC01002527">
    <property type="protein sequence ID" value="PHJ20934.1"/>
    <property type="molecule type" value="Genomic_DNA"/>
</dbReference>
<proteinExistence type="predicted"/>
<accession>A0A2C6KYD9</accession>
<dbReference type="RefSeq" id="XP_067922619.1">
    <property type="nucleotide sequence ID" value="XM_068065404.1"/>
</dbReference>
<comment type="caution">
    <text evidence="1">The sequence shown here is derived from an EMBL/GenBank/DDBJ whole genome shotgun (WGS) entry which is preliminary data.</text>
</comment>
<sequence>MCYSPRPDGASVSSQLFMFGSPDFFEWHSIAPAPAEERGLGLDSASFRFPQPFVGEGFGFPSETAVQVTGDLRDILEVSHVSPQDYCPLDVPEAHDASAEHLSLLGYSGGFSAAETAYPAQLSGPSLLADWSGAVCRLGEYPNAVDADSAAVEGWACYPTGEEEQVCLASDECRDGDVPPVLRGHTFQSEAAASCPATSFAGLWAVELKQVPFVAVKEGAERSRRPSSFGTASTCGTEASVAGAALPLLSATTLAAARKKLLQSSPCSLLCLRRNDRGSREEVVSRDSLRTWAARRGPDVTAFRTFALRESTPLMQKTKRYSDEQRLKISRRLHKGGSLWKPQLLPRLPYHVQIVMLTAAMSAQGLTAYLDAARPVHYDD</sequence>
<dbReference type="VEuPathDB" id="ToxoDB:CSUI_005226"/>
<gene>
    <name evidence="1" type="ORF">CSUI_005226</name>
</gene>
<organism evidence="1 2">
    <name type="scientific">Cystoisospora suis</name>
    <dbReference type="NCBI Taxonomy" id="483139"/>
    <lineage>
        <taxon>Eukaryota</taxon>
        <taxon>Sar</taxon>
        <taxon>Alveolata</taxon>
        <taxon>Apicomplexa</taxon>
        <taxon>Conoidasida</taxon>
        <taxon>Coccidia</taxon>
        <taxon>Eucoccidiorida</taxon>
        <taxon>Eimeriorina</taxon>
        <taxon>Sarcocystidae</taxon>
        <taxon>Cystoisospora</taxon>
    </lineage>
</organism>
<evidence type="ECO:0000313" key="1">
    <source>
        <dbReference type="EMBL" id="PHJ20934.1"/>
    </source>
</evidence>